<keyword evidence="6 7" id="KW-0472">Membrane</keyword>
<dbReference type="InterPro" id="IPR005828">
    <property type="entry name" value="MFS_sugar_transport-like"/>
</dbReference>
<feature type="transmembrane region" description="Helical" evidence="7">
    <location>
        <begin position="88"/>
        <end position="108"/>
    </location>
</feature>
<keyword evidence="10" id="KW-1185">Reference proteome</keyword>
<feature type="transmembrane region" description="Helical" evidence="7">
    <location>
        <begin position="241"/>
        <end position="264"/>
    </location>
</feature>
<evidence type="ECO:0000256" key="4">
    <source>
        <dbReference type="ARBA" id="ARBA00022692"/>
    </source>
</evidence>
<dbReference type="PANTHER" id="PTHR43045">
    <property type="entry name" value="SHIKIMATE TRANSPORTER"/>
    <property type="match status" value="1"/>
</dbReference>
<feature type="transmembrane region" description="Helical" evidence="7">
    <location>
        <begin position="364"/>
        <end position="384"/>
    </location>
</feature>
<dbReference type="RefSeq" id="WP_212608082.1">
    <property type="nucleotide sequence ID" value="NZ_CP073910.1"/>
</dbReference>
<comment type="subcellular location">
    <subcellularLocation>
        <location evidence="1">Cell membrane</location>
        <topology evidence="1">Multi-pass membrane protein</topology>
    </subcellularLocation>
</comment>
<keyword evidence="4 7" id="KW-0812">Transmembrane</keyword>
<dbReference type="CDD" id="cd17369">
    <property type="entry name" value="MFS_ShiA_like"/>
    <property type="match status" value="1"/>
</dbReference>
<dbReference type="GO" id="GO:0022857">
    <property type="term" value="F:transmembrane transporter activity"/>
    <property type="evidence" value="ECO:0007669"/>
    <property type="project" value="InterPro"/>
</dbReference>
<dbReference type="Proteomes" id="UP000681425">
    <property type="component" value="Chromosome"/>
</dbReference>
<dbReference type="PANTHER" id="PTHR43045:SF2">
    <property type="entry name" value="INNER MEMBRANE METABOLITE TRANSPORT PROTEIN YHJE"/>
    <property type="match status" value="1"/>
</dbReference>
<dbReference type="Gene3D" id="1.20.1250.20">
    <property type="entry name" value="MFS general substrate transporter like domains"/>
    <property type="match status" value="1"/>
</dbReference>
<evidence type="ECO:0000256" key="1">
    <source>
        <dbReference type="ARBA" id="ARBA00004651"/>
    </source>
</evidence>
<evidence type="ECO:0000256" key="6">
    <source>
        <dbReference type="ARBA" id="ARBA00023136"/>
    </source>
</evidence>
<proteinExistence type="predicted"/>
<feature type="transmembrane region" description="Helical" evidence="7">
    <location>
        <begin position="54"/>
        <end position="76"/>
    </location>
</feature>
<dbReference type="KEGG" id="spph:KFK14_13910"/>
<dbReference type="InterPro" id="IPR020846">
    <property type="entry name" value="MFS_dom"/>
</dbReference>
<dbReference type="EMBL" id="CP073910">
    <property type="protein sequence ID" value="QUT04226.1"/>
    <property type="molecule type" value="Genomic_DNA"/>
</dbReference>
<feature type="transmembrane region" description="Helical" evidence="7">
    <location>
        <begin position="331"/>
        <end position="352"/>
    </location>
</feature>
<keyword evidence="3" id="KW-1003">Cell membrane</keyword>
<dbReference type="Pfam" id="PF00083">
    <property type="entry name" value="Sugar_tr"/>
    <property type="match status" value="1"/>
</dbReference>
<protein>
    <submittedName>
        <fullName evidence="9">MHS family MFS transporter</fullName>
    </submittedName>
</protein>
<accession>A0A975Q037</accession>
<feature type="transmembrane region" description="Helical" evidence="7">
    <location>
        <begin position="159"/>
        <end position="179"/>
    </location>
</feature>
<name>A0A975Q037_9SPHN</name>
<feature type="transmembrane region" description="Helical" evidence="7">
    <location>
        <begin position="276"/>
        <end position="298"/>
    </location>
</feature>
<keyword evidence="2" id="KW-0813">Transport</keyword>
<dbReference type="PROSITE" id="PS50850">
    <property type="entry name" value="MFS"/>
    <property type="match status" value="1"/>
</dbReference>
<evidence type="ECO:0000259" key="8">
    <source>
        <dbReference type="PROSITE" id="PS50850"/>
    </source>
</evidence>
<evidence type="ECO:0000313" key="10">
    <source>
        <dbReference type="Proteomes" id="UP000681425"/>
    </source>
</evidence>
<feature type="transmembrane region" description="Helical" evidence="7">
    <location>
        <begin position="29"/>
        <end position="48"/>
    </location>
</feature>
<evidence type="ECO:0000256" key="3">
    <source>
        <dbReference type="ARBA" id="ARBA00022475"/>
    </source>
</evidence>
<reference evidence="9" key="1">
    <citation type="submission" date="2021-04" db="EMBL/GenBank/DDBJ databases">
        <title>Isolation of p-tert-butylphenol degrading bacteria Sphingobium phenoxybenzoativorans Tas13 from active sludge.</title>
        <authorList>
            <person name="Li Y."/>
        </authorList>
    </citation>
    <scope>NUCLEOTIDE SEQUENCE</scope>
    <source>
        <strain evidence="9">Tas13</strain>
    </source>
</reference>
<evidence type="ECO:0000256" key="7">
    <source>
        <dbReference type="SAM" id="Phobius"/>
    </source>
</evidence>
<feature type="transmembrane region" description="Helical" evidence="7">
    <location>
        <begin position="396"/>
        <end position="416"/>
    </location>
</feature>
<dbReference type="GO" id="GO:0005886">
    <property type="term" value="C:plasma membrane"/>
    <property type="evidence" value="ECO:0007669"/>
    <property type="project" value="UniProtKB-SubCell"/>
</dbReference>
<feature type="transmembrane region" description="Helical" evidence="7">
    <location>
        <begin position="191"/>
        <end position="208"/>
    </location>
</feature>
<dbReference type="AlphaFoldDB" id="A0A975Q037"/>
<evidence type="ECO:0000256" key="5">
    <source>
        <dbReference type="ARBA" id="ARBA00022989"/>
    </source>
</evidence>
<dbReference type="InterPro" id="IPR036259">
    <property type="entry name" value="MFS_trans_sf"/>
</dbReference>
<gene>
    <name evidence="9" type="ORF">KFK14_13910</name>
</gene>
<dbReference type="SUPFAM" id="SSF103473">
    <property type="entry name" value="MFS general substrate transporter"/>
    <property type="match status" value="1"/>
</dbReference>
<evidence type="ECO:0000313" key="9">
    <source>
        <dbReference type="EMBL" id="QUT04226.1"/>
    </source>
</evidence>
<feature type="transmembrane region" description="Helical" evidence="7">
    <location>
        <begin position="304"/>
        <end position="324"/>
    </location>
</feature>
<evidence type="ECO:0000256" key="2">
    <source>
        <dbReference type="ARBA" id="ARBA00022448"/>
    </source>
</evidence>
<organism evidence="9 10">
    <name type="scientific">Sphingobium phenoxybenzoativorans</name>
    <dbReference type="NCBI Taxonomy" id="1592790"/>
    <lineage>
        <taxon>Bacteria</taxon>
        <taxon>Pseudomonadati</taxon>
        <taxon>Pseudomonadota</taxon>
        <taxon>Alphaproteobacteria</taxon>
        <taxon>Sphingomonadales</taxon>
        <taxon>Sphingomonadaceae</taxon>
        <taxon>Sphingobium</taxon>
    </lineage>
</organism>
<sequence>MSDGMGAMLRNKRVLIASLTGTSVEFYDFYIYATAASLVFGPLFFAAAPPATQLLFSYASLALAFFARPLGAAVFGHYGDRIGRKSTLVASLMLMGGSTLAIAFLPTYQSIGWWAPLILCILRFGQGFGLGGEWGGAALLAVENAPPGWRGRFGMFPQLGAPVGFIAANGMFLLLGAMLTEEQFISWGWRLPFLASAILVGLGLWIRLKLTETPEFSAAMAEAPPSHLPLADLLRDHLRPAIAGTFAVVACFAIFYIATAFALGYGTATLKIDREVFLGVQLGAILFMAVGIILSGWWSDIFTPRGVLIAGCLGTVPMGAIFGLAMGSGSLLAIFLILALALFLMGLVYGPLGAFLPALFPTQLRYTGASFAFNLGGIIGGALAPIVAQQLVTLKLGSFVGLYMSVAAVISLAALWRPGGPKVARERETGVEQHDAAGAGSLL</sequence>
<feature type="domain" description="Major facilitator superfamily (MFS) profile" evidence="8">
    <location>
        <begin position="14"/>
        <end position="425"/>
    </location>
</feature>
<keyword evidence="5 7" id="KW-1133">Transmembrane helix</keyword>